<dbReference type="GO" id="GO:0032040">
    <property type="term" value="C:small-subunit processome"/>
    <property type="evidence" value="ECO:0007669"/>
    <property type="project" value="EnsemblFungi"/>
</dbReference>
<dbReference type="PANTHER" id="PTHR13237:SF8">
    <property type="entry name" value="SOMETHING ABOUT SILENCING PROTEIN 10"/>
    <property type="match status" value="1"/>
</dbReference>
<reference evidence="6 7" key="1">
    <citation type="submission" date="2016-05" db="EMBL/GenBank/DDBJ databases">
        <title>Comparative genomics of biotechnologically important yeasts.</title>
        <authorList>
            <consortium name="DOE Joint Genome Institute"/>
            <person name="Riley R."/>
            <person name="Haridas S."/>
            <person name="Wolfe K.H."/>
            <person name="Lopes M.R."/>
            <person name="Hittinger C.T."/>
            <person name="Goker M."/>
            <person name="Salamov A."/>
            <person name="Wisecaver J."/>
            <person name="Long T.M."/>
            <person name="Aerts A.L."/>
            <person name="Barry K."/>
            <person name="Choi C."/>
            <person name="Clum A."/>
            <person name="Coughlan A.Y."/>
            <person name="Deshpande S."/>
            <person name="Douglass A.P."/>
            <person name="Hanson S.J."/>
            <person name="Klenk H.-P."/>
            <person name="LaButti K."/>
            <person name="Lapidus A."/>
            <person name="Lindquist E."/>
            <person name="Lipzen A."/>
            <person name="Meier-kolthoff J.P."/>
            <person name="Ohm R.A."/>
            <person name="Otillar R.P."/>
            <person name="Pangilinan J."/>
            <person name="Peng Y."/>
            <person name="Rokas A."/>
            <person name="Rosa C.A."/>
            <person name="Scheuner C."/>
            <person name="Sibirny A.A."/>
            <person name="Slot J.C."/>
            <person name="Stielow J.B."/>
            <person name="Sun H."/>
            <person name="Kurtzman C.P."/>
            <person name="Blackwell M."/>
            <person name="Grigoriev I.V."/>
            <person name="Jeffries T.W."/>
        </authorList>
    </citation>
    <scope>NUCLEOTIDE SEQUENCE [LARGE SCALE GENOMIC DNA]</scope>
    <source>
        <strain evidence="6 7">NRRL YB-4993</strain>
    </source>
</reference>
<dbReference type="Proteomes" id="UP000092555">
    <property type="component" value="Unassembled WGS sequence"/>
</dbReference>
<feature type="domain" description="Sas10 C-terminal" evidence="5">
    <location>
        <begin position="481"/>
        <end position="555"/>
    </location>
</feature>
<accession>A0A1A0HJI9</accession>
<dbReference type="GO" id="GO:0042802">
    <property type="term" value="F:identical protein binding"/>
    <property type="evidence" value="ECO:0007669"/>
    <property type="project" value="EnsemblFungi"/>
</dbReference>
<dbReference type="GO" id="GO:0000480">
    <property type="term" value="P:endonucleolytic cleavage in 5'-ETS of tricistronic rRNA transcript (SSU-rRNA, 5.8S rRNA, LSU-rRNA)"/>
    <property type="evidence" value="ECO:0007669"/>
    <property type="project" value="EnsemblFungi"/>
</dbReference>
<dbReference type="InterPro" id="IPR018972">
    <property type="entry name" value="Sas10_C_dom"/>
</dbReference>
<evidence type="ECO:0000256" key="3">
    <source>
        <dbReference type="ARBA" id="ARBA00023242"/>
    </source>
</evidence>
<comment type="similarity">
    <text evidence="2">Belongs to the SAS10 family.</text>
</comment>
<evidence type="ECO:0000256" key="2">
    <source>
        <dbReference type="ARBA" id="ARBA00010979"/>
    </source>
</evidence>
<dbReference type="PANTHER" id="PTHR13237">
    <property type="entry name" value="SOMETHING ABOUT SILENCING PROTEIN 10-RELATED"/>
    <property type="match status" value="1"/>
</dbReference>
<dbReference type="STRING" id="869754.A0A1A0HJI9"/>
<evidence type="ECO:0000259" key="5">
    <source>
        <dbReference type="Pfam" id="PF09368"/>
    </source>
</evidence>
<gene>
    <name evidence="6" type="ORF">METBIDRAFT_35457</name>
</gene>
<dbReference type="GeneID" id="30029586"/>
<comment type="caution">
    <text evidence="6">The sequence shown here is derived from an EMBL/GenBank/DDBJ whole genome shotgun (WGS) entry which is preliminary data.</text>
</comment>
<sequence length="556" mass="61438">MASTHELSDNELDAFDSRNEQVLLDQAGDYLRRGSSDDDDSEEEVLGLRHQNESDSNAGSGSEDGASDDEDAAHDGGERWGSKKNYYGGDDISDDDGGADMAEEALRQQKKHLQELAMDDFVDEDMMQDWHAHVGGADAPAGAFADAVVADAAVDWSALDDAERLQLLGALHPEFVPLLAEFHALRPRLARLQQDAPRPLARAKAVALAAYLGSICSYFSLFVDHMRAGPHFSMKEHPVMESILGTREVWRQARGLGPDTTGAGEDEAFGERETGAGDREMSGASEPETPGSDHVHTDSEDTDLDMPGSDDEHVPAPAVHIDITAKRAIRRPTAVSTGDYTEASAPDAIDREEKARRKKSLRFYTSKIDQAVKKHAASERFDGDLDLPYRERLFERQQRLVEEARKKGLGGAAIGEALDGQDYGSGDERLALQINEDAGEYYESIRQAKLEQKDARRTAHGQAKKAAQLGRLGELAEHADEHGKRALNFQIMKNKGLTPHRRNDNRNARVKKRKRYEQAQKKLKSVRQVYDESTRGPYQGEKTGIKKGLSRSVRLQ</sequence>
<evidence type="ECO:0000313" key="6">
    <source>
        <dbReference type="EMBL" id="OBA24175.1"/>
    </source>
</evidence>
<dbReference type="GO" id="GO:0000472">
    <property type="term" value="P:endonucleolytic cleavage to generate mature 5'-end of SSU-rRNA from (SSU-rRNA, 5.8S rRNA, LSU-rRNA)"/>
    <property type="evidence" value="ECO:0007669"/>
    <property type="project" value="EnsemblFungi"/>
</dbReference>
<dbReference type="RefSeq" id="XP_018714656.1">
    <property type="nucleotide sequence ID" value="XM_018856610.1"/>
</dbReference>
<protein>
    <recommendedName>
        <fullName evidence="5">Sas10 C-terminal domain-containing protein</fullName>
    </recommendedName>
</protein>
<feature type="compositionally biased region" description="Basic residues" evidence="4">
    <location>
        <begin position="508"/>
        <end position="525"/>
    </location>
</feature>
<dbReference type="EMBL" id="LXTC01000001">
    <property type="protein sequence ID" value="OBA24175.1"/>
    <property type="molecule type" value="Genomic_DNA"/>
</dbReference>
<organism evidence="6 7">
    <name type="scientific">Metschnikowia bicuspidata var. bicuspidata NRRL YB-4993</name>
    <dbReference type="NCBI Taxonomy" id="869754"/>
    <lineage>
        <taxon>Eukaryota</taxon>
        <taxon>Fungi</taxon>
        <taxon>Dikarya</taxon>
        <taxon>Ascomycota</taxon>
        <taxon>Saccharomycotina</taxon>
        <taxon>Pichiomycetes</taxon>
        <taxon>Metschnikowiaceae</taxon>
        <taxon>Metschnikowia</taxon>
    </lineage>
</organism>
<feature type="region of interest" description="Disordered" evidence="4">
    <location>
        <begin position="1"/>
        <end position="20"/>
    </location>
</feature>
<dbReference type="OrthoDB" id="1924577at2759"/>
<feature type="compositionally biased region" description="Basic and acidic residues" evidence="4">
    <location>
        <begin position="269"/>
        <end position="281"/>
    </location>
</feature>
<evidence type="ECO:0000256" key="1">
    <source>
        <dbReference type="ARBA" id="ARBA00004123"/>
    </source>
</evidence>
<dbReference type="AlphaFoldDB" id="A0A1A0HJI9"/>
<evidence type="ECO:0000256" key="4">
    <source>
        <dbReference type="SAM" id="MobiDB-lite"/>
    </source>
</evidence>
<name>A0A1A0HJI9_9ASCO</name>
<proteinExistence type="inferred from homology"/>
<comment type="subcellular location">
    <subcellularLocation>
        <location evidence="1">Nucleus</location>
    </subcellularLocation>
</comment>
<dbReference type="GO" id="GO:0000447">
    <property type="term" value="P:endonucleolytic cleavage in ITS1 to separate SSU-rRNA from 5.8S rRNA and LSU-rRNA from tricistronic rRNA transcript (SSU-rRNA, 5.8S rRNA, LSU-rRNA)"/>
    <property type="evidence" value="ECO:0007669"/>
    <property type="project" value="EnsemblFungi"/>
</dbReference>
<feature type="region of interest" description="Disordered" evidence="4">
    <location>
        <begin position="254"/>
        <end position="312"/>
    </location>
</feature>
<feature type="region of interest" description="Disordered" evidence="4">
    <location>
        <begin position="26"/>
        <end position="98"/>
    </location>
</feature>
<evidence type="ECO:0000313" key="7">
    <source>
        <dbReference type="Proteomes" id="UP000092555"/>
    </source>
</evidence>
<keyword evidence="3" id="KW-0539">Nucleus</keyword>
<keyword evidence="7" id="KW-1185">Reference proteome</keyword>
<feature type="region of interest" description="Disordered" evidence="4">
    <location>
        <begin position="491"/>
        <end position="556"/>
    </location>
</feature>
<dbReference type="Pfam" id="PF09368">
    <property type="entry name" value="Sas10"/>
    <property type="match status" value="1"/>
</dbReference>
<feature type="compositionally biased region" description="Low complexity" evidence="4">
    <location>
        <begin position="54"/>
        <end position="64"/>
    </location>
</feature>